<accession>A0A955L443</accession>
<gene>
    <name evidence="1" type="ORF">KC660_03810</name>
</gene>
<comment type="caution">
    <text evidence="1">The sequence shown here is derived from an EMBL/GenBank/DDBJ whole genome shotgun (WGS) entry which is preliminary data.</text>
</comment>
<protein>
    <submittedName>
        <fullName evidence="1">Uncharacterized protein</fullName>
    </submittedName>
</protein>
<reference evidence="1" key="1">
    <citation type="submission" date="2020-04" db="EMBL/GenBank/DDBJ databases">
        <authorList>
            <person name="Zhang T."/>
        </authorList>
    </citation>
    <scope>NUCLEOTIDE SEQUENCE</scope>
    <source>
        <strain evidence="1">HKST-UBA10</strain>
    </source>
</reference>
<evidence type="ECO:0000313" key="1">
    <source>
        <dbReference type="EMBL" id="MCA9382505.1"/>
    </source>
</evidence>
<reference evidence="1" key="2">
    <citation type="journal article" date="2021" name="Microbiome">
        <title>Successional dynamics and alternative stable states in a saline activated sludge microbial community over 9 years.</title>
        <authorList>
            <person name="Wang Y."/>
            <person name="Ye J."/>
            <person name="Ju F."/>
            <person name="Liu L."/>
            <person name="Boyd J.A."/>
            <person name="Deng Y."/>
            <person name="Parks D.H."/>
            <person name="Jiang X."/>
            <person name="Yin X."/>
            <person name="Woodcroft B.J."/>
            <person name="Tyson G.W."/>
            <person name="Hugenholtz P."/>
            <person name="Polz M.F."/>
            <person name="Zhang T."/>
        </authorList>
    </citation>
    <scope>NUCLEOTIDE SEQUENCE</scope>
    <source>
        <strain evidence="1">HKST-UBA10</strain>
    </source>
</reference>
<dbReference type="AlphaFoldDB" id="A0A955L443"/>
<sequence>MTTTQTPQVGQLLYDEHLDKDGNFKHASLLFIDTEPEPDAKSWYYTELFLMEDYGQGLEVQVSLNAGGMPASYTRVATDEDVAKFISILKQQQNFNQEKFLKDLQESQDTEPLLEEEKERIMRLMG</sequence>
<dbReference type="EMBL" id="JAGQLG010000152">
    <property type="protein sequence ID" value="MCA9382505.1"/>
    <property type="molecule type" value="Genomic_DNA"/>
</dbReference>
<evidence type="ECO:0000313" key="2">
    <source>
        <dbReference type="Proteomes" id="UP000782843"/>
    </source>
</evidence>
<proteinExistence type="predicted"/>
<organism evidence="1 2">
    <name type="scientific">Candidatus Dojkabacteria bacterium</name>
    <dbReference type="NCBI Taxonomy" id="2099670"/>
    <lineage>
        <taxon>Bacteria</taxon>
        <taxon>Candidatus Dojkabacteria</taxon>
    </lineage>
</organism>
<dbReference type="Proteomes" id="UP000782843">
    <property type="component" value="Unassembled WGS sequence"/>
</dbReference>
<name>A0A955L443_9BACT</name>